<keyword evidence="2" id="KW-1185">Reference proteome</keyword>
<gene>
    <name evidence="1" type="ORF">AYBTSS11_LOCUS5690</name>
</gene>
<dbReference type="AlphaFoldDB" id="A0AA86V4W5"/>
<evidence type="ECO:0000313" key="2">
    <source>
        <dbReference type="Proteomes" id="UP001189624"/>
    </source>
</evidence>
<dbReference type="EMBL" id="OY731399">
    <property type="protein sequence ID" value="CAJ1932218.1"/>
    <property type="molecule type" value="Genomic_DNA"/>
</dbReference>
<proteinExistence type="predicted"/>
<dbReference type="Proteomes" id="UP001189624">
    <property type="component" value="Chromosome 2"/>
</dbReference>
<organism evidence="1 2">
    <name type="scientific">Sphenostylis stenocarpa</name>
    <dbReference type="NCBI Taxonomy" id="92480"/>
    <lineage>
        <taxon>Eukaryota</taxon>
        <taxon>Viridiplantae</taxon>
        <taxon>Streptophyta</taxon>
        <taxon>Embryophyta</taxon>
        <taxon>Tracheophyta</taxon>
        <taxon>Spermatophyta</taxon>
        <taxon>Magnoliopsida</taxon>
        <taxon>eudicotyledons</taxon>
        <taxon>Gunneridae</taxon>
        <taxon>Pentapetalae</taxon>
        <taxon>rosids</taxon>
        <taxon>fabids</taxon>
        <taxon>Fabales</taxon>
        <taxon>Fabaceae</taxon>
        <taxon>Papilionoideae</taxon>
        <taxon>50 kb inversion clade</taxon>
        <taxon>NPAAA clade</taxon>
        <taxon>indigoferoid/millettioid clade</taxon>
        <taxon>Phaseoleae</taxon>
        <taxon>Sphenostylis</taxon>
    </lineage>
</organism>
<name>A0AA86V4W5_9FABA</name>
<reference evidence="1" key="1">
    <citation type="submission" date="2023-10" db="EMBL/GenBank/DDBJ databases">
        <authorList>
            <person name="Domelevo Entfellner J.-B."/>
        </authorList>
    </citation>
    <scope>NUCLEOTIDE SEQUENCE</scope>
</reference>
<evidence type="ECO:0000313" key="1">
    <source>
        <dbReference type="EMBL" id="CAJ1932218.1"/>
    </source>
</evidence>
<dbReference type="Gramene" id="rna-AYBTSS11_LOCUS5690">
    <property type="protein sequence ID" value="CAJ1932218.1"/>
    <property type="gene ID" value="gene-AYBTSS11_LOCUS5690"/>
</dbReference>
<sequence>MFTIDTLFHQHVPLAASISHPLTAFYPSTSSLQTTNLVLNSYICRSGYLIMYLVSTTLEIYKPSKNRLFKRVHNSASQVEDELIGEGNVWLE</sequence>
<accession>A0AA86V4W5</accession>
<protein>
    <submittedName>
        <fullName evidence="1">Uncharacterized protein</fullName>
    </submittedName>
</protein>